<evidence type="ECO:0000259" key="1">
    <source>
        <dbReference type="Pfam" id="PF04326"/>
    </source>
</evidence>
<dbReference type="InterPro" id="IPR038461">
    <property type="entry name" value="Schlafen_AlbA_2_dom_sf"/>
</dbReference>
<keyword evidence="3" id="KW-1185">Reference proteome</keyword>
<dbReference type="Gene3D" id="3.30.950.30">
    <property type="entry name" value="Schlafen, AAA domain"/>
    <property type="match status" value="1"/>
</dbReference>
<dbReference type="EMBL" id="JAVREH010000059">
    <property type="protein sequence ID" value="MDT0263930.1"/>
    <property type="molecule type" value="Genomic_DNA"/>
</dbReference>
<evidence type="ECO:0000313" key="2">
    <source>
        <dbReference type="EMBL" id="MDT0263930.1"/>
    </source>
</evidence>
<accession>A0ABU2JG24</accession>
<reference evidence="3" key="1">
    <citation type="submission" date="2023-07" db="EMBL/GenBank/DDBJ databases">
        <title>30 novel species of actinomycetes from the DSMZ collection.</title>
        <authorList>
            <person name="Nouioui I."/>
        </authorList>
    </citation>
    <scope>NUCLEOTIDE SEQUENCE [LARGE SCALE GENOMIC DNA]</scope>
    <source>
        <strain evidence="3">DSM 44399</strain>
    </source>
</reference>
<sequence>MYVAGLREDQQMAIWRSPDLEVALGGLLDSSGIAEASITRLVKNGMTRESEILDFKKILWEHTQGSQRRRHGLTGEQEFAKDVGAFANHRGGLILVGVTEIASVANDLKPIPNTVDQEREEQRLRQALLNHQAPLAACEFVWAPLAAGGSLLGVVVPPSPRAPHAVLGDQGVSLRYPVRHGADTIWLNEHEIAERYRRRLDAQRDEHSRVQDVISAGSTALAIGGESGVWLYVAVVPETPIQGRLDQQDAERINAWHRQYSYASPLGHLLQTYGRGLPAPGKVTFTASQQSHNEDEAVIRDNYVALHIDGAAFTATALSDRSAGWPETRLIGDILLADDAILLVDLATCWCAHETGAWGTAAAVIGLIDTETADGTLSAPVALGTADTGQMKHMTGTRRPIGKPRADTVADLAAVETAQQRLAVTYQALTGLLHWFGLPEPTQLRSDGTIVPWGFSAQHRSRVAHWATVSGINAE</sequence>
<feature type="domain" description="Schlafen AlbA-2" evidence="1">
    <location>
        <begin position="49"/>
        <end position="163"/>
    </location>
</feature>
<dbReference type="RefSeq" id="WP_311425072.1">
    <property type="nucleotide sequence ID" value="NZ_JAVREH010000059.1"/>
</dbReference>
<keyword evidence="2" id="KW-0547">Nucleotide-binding</keyword>
<dbReference type="Pfam" id="PF04326">
    <property type="entry name" value="SLFN_AlbA_2"/>
    <property type="match status" value="1"/>
</dbReference>
<name>A0ABU2JG24_9ACTN</name>
<organism evidence="2 3">
    <name type="scientific">Jatrophihabitans lederbergiae</name>
    <dbReference type="NCBI Taxonomy" id="3075547"/>
    <lineage>
        <taxon>Bacteria</taxon>
        <taxon>Bacillati</taxon>
        <taxon>Actinomycetota</taxon>
        <taxon>Actinomycetes</taxon>
        <taxon>Jatrophihabitantales</taxon>
        <taxon>Jatrophihabitantaceae</taxon>
        <taxon>Jatrophihabitans</taxon>
    </lineage>
</organism>
<protein>
    <submittedName>
        <fullName evidence="2">ATP-binding protein</fullName>
    </submittedName>
</protein>
<dbReference type="InterPro" id="IPR007421">
    <property type="entry name" value="Schlafen_AlbA_2_dom"/>
</dbReference>
<dbReference type="Proteomes" id="UP001183176">
    <property type="component" value="Unassembled WGS sequence"/>
</dbReference>
<proteinExistence type="predicted"/>
<dbReference type="GO" id="GO:0005524">
    <property type="term" value="F:ATP binding"/>
    <property type="evidence" value="ECO:0007669"/>
    <property type="project" value="UniProtKB-KW"/>
</dbReference>
<comment type="caution">
    <text evidence="2">The sequence shown here is derived from an EMBL/GenBank/DDBJ whole genome shotgun (WGS) entry which is preliminary data.</text>
</comment>
<gene>
    <name evidence="2" type="ORF">RM423_21375</name>
</gene>
<keyword evidence="2" id="KW-0067">ATP-binding</keyword>
<evidence type="ECO:0000313" key="3">
    <source>
        <dbReference type="Proteomes" id="UP001183176"/>
    </source>
</evidence>